<dbReference type="Proteomes" id="UP000576792">
    <property type="component" value="Unassembled WGS sequence"/>
</dbReference>
<gene>
    <name evidence="3" type="ORF">BKA07_003461</name>
</gene>
<comment type="caution">
    <text evidence="3">The sequence shown here is derived from an EMBL/GenBank/DDBJ whole genome shotgun (WGS) entry which is preliminary data.</text>
</comment>
<evidence type="ECO:0000313" key="4">
    <source>
        <dbReference type="Proteomes" id="UP000576792"/>
    </source>
</evidence>
<dbReference type="RefSeq" id="WP_167952173.1">
    <property type="nucleotide sequence ID" value="NZ_BAAAPQ010000038.1"/>
</dbReference>
<protein>
    <recommendedName>
        <fullName evidence="2">HNH nuclease domain-containing protein</fullName>
    </recommendedName>
</protein>
<dbReference type="AlphaFoldDB" id="A0A846S2P3"/>
<sequence>MEAETIPDASAEISRWQDALSNLPPARTEAEAIDRITALEELTSAAAAAQARETLTFDMRRRNREAEEGVSSKNQGKGIGSEIALARKVSRARGSTLLKFSRSLLIDLPHTYSALKAGDISEEKARAVAKETDWLPRDKRRQVDERMADRLAEVGVGRLGNEVRALAQQADQKSAVEHLERRTEERAVSVRPAPDNMAYLTALLPMPRAVAVYANLKKSAAALVGTGQSGQRTQSQVMADLLVERTTGQETAEAVPTEIHLVMNDDSLVGQGEAPAWLPGFGPLPAGAAREFVSENEAPVFLRRLFTRPEDGQLVRMDSKRREFSGLLRRMIVIRDGVCRSPWCDAQIKHADHATAVAAGGQTEWGNASGLCASCNFVKEIAGWRHEATPEKLTVRTPTGHRYETRTRPIDSRARKADAADNCVAAGTHEAGGGDSNLGDANTVKRRRGSHKSDQSHSAGGTSIAEYLFGTQLRAFLSTTPTE</sequence>
<proteinExistence type="predicted"/>
<reference evidence="3 4" key="1">
    <citation type="submission" date="2020-03" db="EMBL/GenBank/DDBJ databases">
        <title>Sequencing the genomes of 1000 actinobacteria strains.</title>
        <authorList>
            <person name="Klenk H.-P."/>
        </authorList>
    </citation>
    <scope>NUCLEOTIDE SEQUENCE [LARGE SCALE GENOMIC DNA]</scope>
    <source>
        <strain evidence="3 4">DSM 18964</strain>
    </source>
</reference>
<feature type="domain" description="HNH nuclease" evidence="2">
    <location>
        <begin position="327"/>
        <end position="377"/>
    </location>
</feature>
<dbReference type="EMBL" id="JAATJN010000001">
    <property type="protein sequence ID" value="NJC58426.1"/>
    <property type="molecule type" value="Genomic_DNA"/>
</dbReference>
<feature type="region of interest" description="Disordered" evidence="1">
    <location>
        <begin position="427"/>
        <end position="460"/>
    </location>
</feature>
<keyword evidence="4" id="KW-1185">Reference proteome</keyword>
<evidence type="ECO:0000313" key="3">
    <source>
        <dbReference type="EMBL" id="NJC58426.1"/>
    </source>
</evidence>
<evidence type="ECO:0000256" key="1">
    <source>
        <dbReference type="SAM" id="MobiDB-lite"/>
    </source>
</evidence>
<dbReference type="InterPro" id="IPR003615">
    <property type="entry name" value="HNH_nuc"/>
</dbReference>
<accession>A0A846S2P3</accession>
<name>A0A846S2P3_9MICO</name>
<evidence type="ECO:0000259" key="2">
    <source>
        <dbReference type="SMART" id="SM00507"/>
    </source>
</evidence>
<dbReference type="SMART" id="SM00507">
    <property type="entry name" value="HNHc"/>
    <property type="match status" value="1"/>
</dbReference>
<dbReference type="Pfam" id="PF02720">
    <property type="entry name" value="DUF222"/>
    <property type="match status" value="1"/>
</dbReference>
<organism evidence="3 4">
    <name type="scientific">Brevibacterium marinum</name>
    <dbReference type="NCBI Taxonomy" id="418643"/>
    <lineage>
        <taxon>Bacteria</taxon>
        <taxon>Bacillati</taxon>
        <taxon>Actinomycetota</taxon>
        <taxon>Actinomycetes</taxon>
        <taxon>Micrococcales</taxon>
        <taxon>Brevibacteriaceae</taxon>
        <taxon>Brevibacterium</taxon>
    </lineage>
</organism>
<dbReference type="InterPro" id="IPR003870">
    <property type="entry name" value="DUF222"/>
</dbReference>